<dbReference type="EMBL" id="FWFZ01000018">
    <property type="protein sequence ID" value="SLN65992.1"/>
    <property type="molecule type" value="Genomic_DNA"/>
</dbReference>
<dbReference type="SUPFAM" id="SSF64518">
    <property type="entry name" value="Phase 1 flagellin"/>
    <property type="match status" value="1"/>
</dbReference>
<organism evidence="1 2">
    <name type="scientific">Roseisalinus antarcticus</name>
    <dbReference type="NCBI Taxonomy" id="254357"/>
    <lineage>
        <taxon>Bacteria</taxon>
        <taxon>Pseudomonadati</taxon>
        <taxon>Pseudomonadota</taxon>
        <taxon>Alphaproteobacteria</taxon>
        <taxon>Rhodobacterales</taxon>
        <taxon>Roseobacteraceae</taxon>
        <taxon>Roseisalinus</taxon>
    </lineage>
</organism>
<evidence type="ECO:0000313" key="2">
    <source>
        <dbReference type="Proteomes" id="UP000193900"/>
    </source>
</evidence>
<keyword evidence="1" id="KW-0282">Flagellum</keyword>
<gene>
    <name evidence="1" type="ORF">ROA7023_03117</name>
</gene>
<dbReference type="AlphaFoldDB" id="A0A1Y5TKD2"/>
<evidence type="ECO:0000313" key="1">
    <source>
        <dbReference type="EMBL" id="SLN65992.1"/>
    </source>
</evidence>
<proteinExistence type="predicted"/>
<reference evidence="1 2" key="1">
    <citation type="submission" date="2017-03" db="EMBL/GenBank/DDBJ databases">
        <authorList>
            <person name="Afonso C.L."/>
            <person name="Miller P.J."/>
            <person name="Scott M.A."/>
            <person name="Spackman E."/>
            <person name="Goraichik I."/>
            <person name="Dimitrov K.M."/>
            <person name="Suarez D.L."/>
            <person name="Swayne D.E."/>
        </authorList>
    </citation>
    <scope>NUCLEOTIDE SEQUENCE [LARGE SCALE GENOMIC DNA]</scope>
    <source>
        <strain evidence="1 2">CECT 7023</strain>
    </source>
</reference>
<name>A0A1Y5TKD2_9RHOB</name>
<keyword evidence="2" id="KW-1185">Reference proteome</keyword>
<sequence>MTVTSTGDLSQHFLTLRRTMQVKQRLDTLGQELASGRVSDVALHLGGEAARLAHIEHRSELIGGHISANRETSEYLAQMQVSLGNLEHRRGELAGQILSLPINITDVQREDIATAAVVTFEAMVGDLNFRVADRALFAGAATEGQALADAEDMLASLSAAVAGVTTSDQLKDAVDAWFNDPAGGFETMGYLGDTGDYVERPLGDGTKAKIAVRADDAEYRQLLAAVATAAVLDGGVPGLNAGEANDAVKEAGARLLSAAQPLSLSRGSLGRTESMVEAATTRQGAEQTSLGILRNDMISTDPFEVATELKEVQNQLEMNYMLTARLSGLSMAEYMR</sequence>
<dbReference type="OrthoDB" id="7312911at2"/>
<keyword evidence="1" id="KW-0966">Cell projection</keyword>
<dbReference type="Proteomes" id="UP000193900">
    <property type="component" value="Unassembled WGS sequence"/>
</dbReference>
<dbReference type="RefSeq" id="WP_085879921.1">
    <property type="nucleotide sequence ID" value="NZ_FWFZ01000018.1"/>
</dbReference>
<protein>
    <submittedName>
        <fullName evidence="1">Flagellar hook-associated protein FlgL</fullName>
    </submittedName>
</protein>
<keyword evidence="1" id="KW-0969">Cilium</keyword>
<accession>A0A1Y5TKD2</accession>